<gene>
    <name evidence="1" type="ORF">PSON_ATCC_30995.1.T4710001</name>
</gene>
<dbReference type="Proteomes" id="UP000692954">
    <property type="component" value="Unassembled WGS sequence"/>
</dbReference>
<evidence type="ECO:0000313" key="1">
    <source>
        <dbReference type="EMBL" id="CAD8131326.1"/>
    </source>
</evidence>
<protein>
    <submittedName>
        <fullName evidence="1">Uncharacterized protein</fullName>
    </submittedName>
</protein>
<dbReference type="AlphaFoldDB" id="A0A8S1RTN6"/>
<proteinExistence type="predicted"/>
<accession>A0A8S1RTN6</accession>
<comment type="caution">
    <text evidence="1">The sequence shown here is derived from an EMBL/GenBank/DDBJ whole genome shotgun (WGS) entry which is preliminary data.</text>
</comment>
<dbReference type="EMBL" id="CAJJDN010000471">
    <property type="protein sequence ID" value="CAD8131326.1"/>
    <property type="molecule type" value="Genomic_DNA"/>
</dbReference>
<keyword evidence="2" id="KW-1185">Reference proteome</keyword>
<evidence type="ECO:0000313" key="2">
    <source>
        <dbReference type="Proteomes" id="UP000692954"/>
    </source>
</evidence>
<sequence>MQQWTSYECTYMKYELVKSQFYGFFFENKACSKNGKNCISVIIYSKQKIMTPIRKGLCLAEHKFIQAVKKG</sequence>
<name>A0A8S1RTN6_9CILI</name>
<organism evidence="1 2">
    <name type="scientific">Paramecium sonneborni</name>
    <dbReference type="NCBI Taxonomy" id="65129"/>
    <lineage>
        <taxon>Eukaryota</taxon>
        <taxon>Sar</taxon>
        <taxon>Alveolata</taxon>
        <taxon>Ciliophora</taxon>
        <taxon>Intramacronucleata</taxon>
        <taxon>Oligohymenophorea</taxon>
        <taxon>Peniculida</taxon>
        <taxon>Parameciidae</taxon>
        <taxon>Paramecium</taxon>
    </lineage>
</organism>
<reference evidence="1" key="1">
    <citation type="submission" date="2021-01" db="EMBL/GenBank/DDBJ databases">
        <authorList>
            <consortium name="Genoscope - CEA"/>
            <person name="William W."/>
        </authorList>
    </citation>
    <scope>NUCLEOTIDE SEQUENCE</scope>
</reference>